<keyword evidence="5" id="KW-0479">Metal-binding</keyword>
<dbReference type="EMBL" id="DF973668">
    <property type="protein sequence ID" value="GAU37367.1"/>
    <property type="molecule type" value="Genomic_DNA"/>
</dbReference>
<dbReference type="GO" id="GO:0005506">
    <property type="term" value="F:iron ion binding"/>
    <property type="evidence" value="ECO:0007669"/>
    <property type="project" value="InterPro"/>
</dbReference>
<keyword evidence="6" id="KW-1133">Transmembrane helix</keyword>
<gene>
    <name evidence="11" type="ORF">TSUD_277410</name>
</gene>
<dbReference type="AlphaFoldDB" id="A0A2Z6P4P8"/>
<comment type="subcellular location">
    <subcellularLocation>
        <location evidence="1">Membrane</location>
        <topology evidence="1">Single-pass membrane protein</topology>
    </subcellularLocation>
</comment>
<evidence type="ECO:0000256" key="7">
    <source>
        <dbReference type="ARBA" id="ARBA00023002"/>
    </source>
</evidence>
<dbReference type="Proteomes" id="UP000242715">
    <property type="component" value="Unassembled WGS sequence"/>
</dbReference>
<dbReference type="GO" id="GO:0016020">
    <property type="term" value="C:membrane"/>
    <property type="evidence" value="ECO:0007669"/>
    <property type="project" value="UniProtKB-SubCell"/>
</dbReference>
<name>A0A2Z6P4P8_TRISU</name>
<dbReference type="InterPro" id="IPR001128">
    <property type="entry name" value="Cyt_P450"/>
</dbReference>
<reference evidence="12" key="1">
    <citation type="journal article" date="2017" name="Front. Plant Sci.">
        <title>Climate Clever Clovers: New Paradigm to Reduce the Environmental Footprint of Ruminants by Breeding Low Methanogenic Forages Utilizing Haplotype Variation.</title>
        <authorList>
            <person name="Kaur P."/>
            <person name="Appels R."/>
            <person name="Bayer P.E."/>
            <person name="Keeble-Gagnere G."/>
            <person name="Wang J."/>
            <person name="Hirakawa H."/>
            <person name="Shirasawa K."/>
            <person name="Vercoe P."/>
            <person name="Stefanova K."/>
            <person name="Durmic Z."/>
            <person name="Nichols P."/>
            <person name="Revell C."/>
            <person name="Isobe S.N."/>
            <person name="Edwards D."/>
            <person name="Erskine W."/>
        </authorList>
    </citation>
    <scope>NUCLEOTIDE SEQUENCE [LARGE SCALE GENOMIC DNA]</scope>
    <source>
        <strain evidence="12">cv. Daliak</strain>
    </source>
</reference>
<evidence type="ECO:0000256" key="5">
    <source>
        <dbReference type="ARBA" id="ARBA00022723"/>
    </source>
</evidence>
<evidence type="ECO:0000256" key="8">
    <source>
        <dbReference type="ARBA" id="ARBA00023004"/>
    </source>
</evidence>
<keyword evidence="10" id="KW-0472">Membrane</keyword>
<keyword evidence="3" id="KW-0349">Heme</keyword>
<protein>
    <recommendedName>
        <fullName evidence="13">Cytochrome P450</fullName>
    </recommendedName>
</protein>
<evidence type="ECO:0000256" key="4">
    <source>
        <dbReference type="ARBA" id="ARBA00022692"/>
    </source>
</evidence>
<dbReference type="PANTHER" id="PTHR24282">
    <property type="entry name" value="CYTOCHROME P450 FAMILY MEMBER"/>
    <property type="match status" value="1"/>
</dbReference>
<evidence type="ECO:0000313" key="12">
    <source>
        <dbReference type="Proteomes" id="UP000242715"/>
    </source>
</evidence>
<evidence type="ECO:0000256" key="1">
    <source>
        <dbReference type="ARBA" id="ARBA00004167"/>
    </source>
</evidence>
<dbReference type="GO" id="GO:0004497">
    <property type="term" value="F:monooxygenase activity"/>
    <property type="evidence" value="ECO:0007669"/>
    <property type="project" value="UniProtKB-KW"/>
</dbReference>
<keyword evidence="7" id="KW-0560">Oxidoreductase</keyword>
<keyword evidence="12" id="KW-1185">Reference proteome</keyword>
<dbReference type="InterPro" id="IPR036396">
    <property type="entry name" value="Cyt_P450_sf"/>
</dbReference>
<keyword evidence="4" id="KW-0812">Transmembrane</keyword>
<dbReference type="GO" id="GO:0020037">
    <property type="term" value="F:heme binding"/>
    <property type="evidence" value="ECO:0007669"/>
    <property type="project" value="InterPro"/>
</dbReference>
<proteinExistence type="inferred from homology"/>
<dbReference type="PANTHER" id="PTHR24282:SF228">
    <property type="entry name" value="CYTOKININ HYDROXYLASE"/>
    <property type="match status" value="1"/>
</dbReference>
<dbReference type="GO" id="GO:0016705">
    <property type="term" value="F:oxidoreductase activity, acting on paired donors, with incorporation or reduction of molecular oxygen"/>
    <property type="evidence" value="ECO:0007669"/>
    <property type="project" value="InterPro"/>
</dbReference>
<dbReference type="Pfam" id="PF00067">
    <property type="entry name" value="p450"/>
    <property type="match status" value="1"/>
</dbReference>
<accession>A0A2Z6P4P8</accession>
<evidence type="ECO:0000256" key="6">
    <source>
        <dbReference type="ARBA" id="ARBA00022989"/>
    </source>
</evidence>
<keyword evidence="9" id="KW-0503">Monooxygenase</keyword>
<evidence type="ECO:0000256" key="2">
    <source>
        <dbReference type="ARBA" id="ARBA00010617"/>
    </source>
</evidence>
<evidence type="ECO:0000313" key="11">
    <source>
        <dbReference type="EMBL" id="GAU37367.1"/>
    </source>
</evidence>
<dbReference type="SUPFAM" id="SSF48264">
    <property type="entry name" value="Cytochrome P450"/>
    <property type="match status" value="1"/>
</dbReference>
<evidence type="ECO:0000256" key="3">
    <source>
        <dbReference type="ARBA" id="ARBA00022617"/>
    </source>
</evidence>
<sequence>MCLTEAGLIKEFLSKYSTISGKSWQQQQGTKHFIGKGLLMANGEDWYHQRHLVSPAFMGERLKGYASHMVECTKEMLESLQNATLECDKNEVEIGEYFTKLTADIISRTEFGTSYKKGKQIIFLLTQLQGLSAQASRQLCLPGSRFFPSTYNREIKSLKMEVERLLMEIIQSRKDCVEMGRSNSYGNDLLGMLLDEIQKSAMLLAINPSWQEKVRIEVQEIFSQGIPSIDQLSKLNVILRVDGSSRSSCQYGYGVFRARGA</sequence>
<evidence type="ECO:0008006" key="13">
    <source>
        <dbReference type="Google" id="ProtNLM"/>
    </source>
</evidence>
<comment type="similarity">
    <text evidence="2">Belongs to the cytochrome P450 family.</text>
</comment>
<evidence type="ECO:0000256" key="10">
    <source>
        <dbReference type="ARBA" id="ARBA00023136"/>
    </source>
</evidence>
<organism evidence="11 12">
    <name type="scientific">Trifolium subterraneum</name>
    <name type="common">Subterranean clover</name>
    <dbReference type="NCBI Taxonomy" id="3900"/>
    <lineage>
        <taxon>Eukaryota</taxon>
        <taxon>Viridiplantae</taxon>
        <taxon>Streptophyta</taxon>
        <taxon>Embryophyta</taxon>
        <taxon>Tracheophyta</taxon>
        <taxon>Spermatophyta</taxon>
        <taxon>Magnoliopsida</taxon>
        <taxon>eudicotyledons</taxon>
        <taxon>Gunneridae</taxon>
        <taxon>Pentapetalae</taxon>
        <taxon>rosids</taxon>
        <taxon>fabids</taxon>
        <taxon>Fabales</taxon>
        <taxon>Fabaceae</taxon>
        <taxon>Papilionoideae</taxon>
        <taxon>50 kb inversion clade</taxon>
        <taxon>NPAAA clade</taxon>
        <taxon>Hologalegina</taxon>
        <taxon>IRL clade</taxon>
        <taxon>Trifolieae</taxon>
        <taxon>Trifolium</taxon>
    </lineage>
</organism>
<keyword evidence="8" id="KW-0408">Iron</keyword>
<evidence type="ECO:0000256" key="9">
    <source>
        <dbReference type="ARBA" id="ARBA00023033"/>
    </source>
</evidence>
<dbReference type="Gene3D" id="1.10.630.10">
    <property type="entry name" value="Cytochrome P450"/>
    <property type="match status" value="1"/>
</dbReference>
<dbReference type="OrthoDB" id="1470350at2759"/>
<dbReference type="InterPro" id="IPR050665">
    <property type="entry name" value="Cytochrome_P450_Monooxygen"/>
</dbReference>